<feature type="domain" description="RING-type" evidence="6">
    <location>
        <begin position="704"/>
        <end position="748"/>
    </location>
</feature>
<dbReference type="PROSITE" id="PS51733">
    <property type="entry name" value="BPL_LPL_CATALYTIC"/>
    <property type="match status" value="1"/>
</dbReference>
<dbReference type="PROSITE" id="PS50089">
    <property type="entry name" value="ZF_RING_2"/>
    <property type="match status" value="1"/>
</dbReference>
<dbReference type="GO" id="GO:0031145">
    <property type="term" value="P:anaphase-promoting complex-dependent catabolic process"/>
    <property type="evidence" value="ECO:0007669"/>
    <property type="project" value="InterPro"/>
</dbReference>
<dbReference type="InterPro" id="IPR024991">
    <property type="entry name" value="RING-H2_APC11"/>
</dbReference>
<dbReference type="InterPro" id="IPR001841">
    <property type="entry name" value="Znf_RING"/>
</dbReference>
<organism evidence="8">
    <name type="scientific">Candidozyma auris</name>
    <name type="common">Yeast</name>
    <name type="synonym">Candida auris</name>
    <dbReference type="NCBI Taxonomy" id="498019"/>
    <lineage>
        <taxon>Eukaryota</taxon>
        <taxon>Fungi</taxon>
        <taxon>Dikarya</taxon>
        <taxon>Ascomycota</taxon>
        <taxon>Saccharomycotina</taxon>
        <taxon>Pichiomycetes</taxon>
        <taxon>Metschnikowiaceae</taxon>
        <taxon>Candidozyma</taxon>
    </lineage>
</organism>
<keyword evidence="3" id="KW-0498">Mitosis</keyword>
<evidence type="ECO:0000256" key="5">
    <source>
        <dbReference type="SAM" id="MobiDB-lite"/>
    </source>
</evidence>
<dbReference type="InterPro" id="IPR004143">
    <property type="entry name" value="BPL_LPL_catalytic"/>
</dbReference>
<dbReference type="PANTHER" id="PTHR12835:SF5">
    <property type="entry name" value="BIOTIN--PROTEIN LIGASE"/>
    <property type="match status" value="1"/>
</dbReference>
<dbReference type="SUPFAM" id="SSF55681">
    <property type="entry name" value="Class II aaRS and biotin synthetases"/>
    <property type="match status" value="1"/>
</dbReference>
<dbReference type="GO" id="GO:0005680">
    <property type="term" value="C:anaphase-promoting complex"/>
    <property type="evidence" value="ECO:0007669"/>
    <property type="project" value="InterPro"/>
</dbReference>
<evidence type="ECO:0000259" key="6">
    <source>
        <dbReference type="PROSITE" id="PS50089"/>
    </source>
</evidence>
<feature type="region of interest" description="Disordered" evidence="5">
    <location>
        <begin position="780"/>
        <end position="802"/>
    </location>
</feature>
<dbReference type="AlphaFoldDB" id="A0A8F2W535"/>
<dbReference type="Gene3D" id="3.30.930.10">
    <property type="entry name" value="Bira Bifunctional Protein, Domain 2"/>
    <property type="match status" value="1"/>
</dbReference>
<gene>
    <name evidence="8" type="ORF">CA7LBN_004257</name>
</gene>
<dbReference type="InterPro" id="IPR019197">
    <property type="entry name" value="Biotin-prot_ligase_N"/>
</dbReference>
<reference evidence="8" key="1">
    <citation type="submission" date="2021-06" db="EMBL/GenBank/DDBJ databases">
        <title>Candida auris outbreak in lebanese hospital.</title>
        <authorList>
            <person name="Finianos M."/>
        </authorList>
    </citation>
    <scope>NUCLEOTIDE SEQUENCE</scope>
    <source>
        <strain evidence="8">CA7LBN</strain>
    </source>
</reference>
<dbReference type="Gene3D" id="3.40.50.880">
    <property type="match status" value="1"/>
</dbReference>
<dbReference type="GO" id="GO:0004077">
    <property type="term" value="F:biotin--[biotin carboxyl-carrier protein] ligase activity"/>
    <property type="evidence" value="ECO:0007669"/>
    <property type="project" value="TreeGrafter"/>
</dbReference>
<accession>A0A8F2W535</accession>
<dbReference type="InterPro" id="IPR045864">
    <property type="entry name" value="aa-tRNA-synth_II/BPL/LPL"/>
</dbReference>
<dbReference type="Proteomes" id="UP000825438">
    <property type="component" value="Chromosome VI"/>
</dbReference>
<dbReference type="PANTHER" id="PTHR12835">
    <property type="entry name" value="BIOTIN PROTEIN LIGASE"/>
    <property type="match status" value="1"/>
</dbReference>
<keyword evidence="2" id="KW-0132">Cell division</keyword>
<dbReference type="CDD" id="cd03144">
    <property type="entry name" value="GATase1_ScBLP_like"/>
    <property type="match status" value="1"/>
</dbReference>
<evidence type="ECO:0000256" key="3">
    <source>
        <dbReference type="ARBA" id="ARBA00022776"/>
    </source>
</evidence>
<evidence type="ECO:0000259" key="7">
    <source>
        <dbReference type="PROSITE" id="PS51733"/>
    </source>
</evidence>
<name>A0A8F2W535_CANAR</name>
<evidence type="ECO:0000256" key="2">
    <source>
        <dbReference type="ARBA" id="ARBA00022618"/>
    </source>
</evidence>
<dbReference type="GO" id="GO:0061630">
    <property type="term" value="F:ubiquitin protein ligase activity"/>
    <property type="evidence" value="ECO:0007669"/>
    <property type="project" value="InterPro"/>
</dbReference>
<dbReference type="InterPro" id="IPR029062">
    <property type="entry name" value="Class_I_gatase-like"/>
</dbReference>
<evidence type="ECO:0000313" key="8">
    <source>
        <dbReference type="EMBL" id="QWW25370.1"/>
    </source>
</evidence>
<keyword evidence="4" id="KW-0862">Zinc</keyword>
<dbReference type="GO" id="GO:0051301">
    <property type="term" value="P:cell division"/>
    <property type="evidence" value="ECO:0007669"/>
    <property type="project" value="UniProtKB-KW"/>
</dbReference>
<sequence length="802" mass="88488">MNVLVYSGRGTTPESVKHAVESLRLHLSPHYAVVTVSENALLNDPWQYKTSMLVIPGGADLPYCDALNGEGNGKISQFVRKGGRYLGFCAGGYYAAKRCEFEEGDPVMEVSGSRELAFFPSTARGCVYKGFDYESHSGSKAVTMEVNTDALPSSPSKVVVYYNGGGLFVDASKQRNVEILARYSEPKADIQDNDMAAAVYCKVGKGCSVLFGTHPEFSPALMRAESSDDHFDQVISQIKPNDRERKLFLRACLEKMGLKVNEGVDGAVPRLTPIFVASPIDPRGTNKLLTTLKENLDFVSPNTFEDINDTFVLHDENDTDITEDLNMDSDGEQTFDQVISAPKHIKFLGPNAFPEPAQTPYFDMKKYFHHLKHLYEANDTPSGSIGTLLAYGEVVTSTNTLLDKNPNWLAQLPHGLTFTATTQIAGRGRGGNVWINPKGVMATSILFRLPPGESNSSIIVTLQYLTALALIESILGYGASVQGQGSGYEDMPLRLKWPNDMYALKPEFYNSISDKDEVSKTVEGDDEKWAKVSGALINSQFLNGQFHLVWGGGVNVSNEAPTTSLNRVLARLNELRAKKGLPSLPPYEHELLLAKLAFNIEQFYSVFQKSGLQPFLALYYKRWFHSNQHVRLDAKGDGNVRDCVIRGVTSDYGLLIAEDTKTHERLELQPDGNSFDIFKGLAAHSENGDDELCGICRVPFDGTCPNCKFPGDDCPLVLGKGCTHNFHLHCILQWLEQESSRGLCPMCRQTFIAQTVEGVGTEKALEDLKMLVSRHQAQQEQGNVSGEYEAFSELPQATREAT</sequence>
<keyword evidence="3" id="KW-0131">Cell cycle</keyword>
<proteinExistence type="predicted"/>
<dbReference type="SUPFAM" id="SSF52317">
    <property type="entry name" value="Class I glutamine amidotransferase-like"/>
    <property type="match status" value="1"/>
</dbReference>
<dbReference type="GO" id="GO:0008270">
    <property type="term" value="F:zinc ion binding"/>
    <property type="evidence" value="ECO:0007669"/>
    <property type="project" value="UniProtKB-KW"/>
</dbReference>
<dbReference type="Pfam" id="PF03099">
    <property type="entry name" value="BPL_LplA_LipB"/>
    <property type="match status" value="1"/>
</dbReference>
<evidence type="ECO:0000256" key="4">
    <source>
        <dbReference type="PROSITE-ProRule" id="PRU00175"/>
    </source>
</evidence>
<keyword evidence="4" id="KW-0479">Metal-binding</keyword>
<keyword evidence="4" id="KW-0863">Zinc-finger</keyword>
<dbReference type="Pfam" id="PF09825">
    <property type="entry name" value="BPL_N"/>
    <property type="match status" value="1"/>
</dbReference>
<protein>
    <recommendedName>
        <fullName evidence="1">Anaphase-promoting complex subunit 11</fullName>
    </recommendedName>
</protein>
<evidence type="ECO:0000256" key="1">
    <source>
        <dbReference type="ARBA" id="ARBA00013928"/>
    </source>
</evidence>
<dbReference type="Gene3D" id="3.30.40.10">
    <property type="entry name" value="Zinc/RING finger domain, C3HC4 (zinc finger)"/>
    <property type="match status" value="1"/>
</dbReference>
<dbReference type="SUPFAM" id="SSF57850">
    <property type="entry name" value="RING/U-box"/>
    <property type="match status" value="1"/>
</dbReference>
<dbReference type="EMBL" id="CP076754">
    <property type="protein sequence ID" value="QWW25370.1"/>
    <property type="molecule type" value="Genomic_DNA"/>
</dbReference>
<dbReference type="Pfam" id="PF12861">
    <property type="entry name" value="zf-ANAPC11"/>
    <property type="match status" value="1"/>
</dbReference>
<dbReference type="GO" id="GO:0005737">
    <property type="term" value="C:cytoplasm"/>
    <property type="evidence" value="ECO:0007669"/>
    <property type="project" value="TreeGrafter"/>
</dbReference>
<feature type="domain" description="BPL/LPL catalytic" evidence="7">
    <location>
        <begin position="382"/>
        <end position="608"/>
    </location>
</feature>
<dbReference type="CDD" id="cd16456">
    <property type="entry name" value="RING-H2_APC11"/>
    <property type="match status" value="1"/>
</dbReference>
<dbReference type="InterPro" id="IPR013083">
    <property type="entry name" value="Znf_RING/FYVE/PHD"/>
</dbReference>
<dbReference type="GO" id="GO:0097602">
    <property type="term" value="F:cullin family protein binding"/>
    <property type="evidence" value="ECO:0007669"/>
    <property type="project" value="InterPro"/>
</dbReference>